<feature type="region of interest" description="Disordered" evidence="2">
    <location>
        <begin position="639"/>
        <end position="674"/>
    </location>
</feature>
<feature type="compositionally biased region" description="Polar residues" evidence="2">
    <location>
        <begin position="940"/>
        <end position="949"/>
    </location>
</feature>
<feature type="compositionally biased region" description="Basic residues" evidence="2">
    <location>
        <begin position="715"/>
        <end position="731"/>
    </location>
</feature>
<feature type="transmembrane region" description="Helical" evidence="3">
    <location>
        <begin position="1000"/>
        <end position="1019"/>
    </location>
</feature>
<keyword evidence="1" id="KW-0175">Coiled coil</keyword>
<gene>
    <name evidence="4" type="ORF">BJ085DRAFT_28888</name>
</gene>
<dbReference type="Proteomes" id="UP000268162">
    <property type="component" value="Unassembled WGS sequence"/>
</dbReference>
<feature type="compositionally biased region" description="Basic and acidic residues" evidence="2">
    <location>
        <begin position="806"/>
        <end position="818"/>
    </location>
</feature>
<dbReference type="EMBL" id="ML002957">
    <property type="protein sequence ID" value="RKP35115.1"/>
    <property type="molecule type" value="Genomic_DNA"/>
</dbReference>
<feature type="region of interest" description="Disordered" evidence="2">
    <location>
        <begin position="874"/>
        <end position="955"/>
    </location>
</feature>
<evidence type="ECO:0000256" key="1">
    <source>
        <dbReference type="SAM" id="Coils"/>
    </source>
</evidence>
<keyword evidence="3" id="KW-0812">Transmembrane</keyword>
<dbReference type="GO" id="GO:0032982">
    <property type="term" value="C:myosin filament"/>
    <property type="evidence" value="ECO:0007669"/>
    <property type="project" value="TreeGrafter"/>
</dbReference>
<feature type="coiled-coil region" evidence="1">
    <location>
        <begin position="26"/>
        <end position="77"/>
    </location>
</feature>
<sequence length="1032" mass="111855">MSTPTNLGLKDRTPAETLGSNPEETEARLKNALDTIRDQNAELDKAAKYRYQLNSEKKELINELNLQKNNLRSMLGDVWASNSDSEDHPPHPPFPRHLSVQPTSPSGGGTGGRPLPHSFRRATTFQSDNQRMLHSAQREGQDYKTRLAKSEIRLSELEAKHETVLQTHAKALRKLDQKLVQTQQAHKNTQKTVDMLHEERERLIQRHHKEIKLVRDRLERDLAELQSSFVAQEARFDQRTVQLQNRNGQLEAQLRMVQMQKSSLEENVHDLVKEFTEKIARIEELEQLVEIGDQYREQYEQQTEAMQALQVELEDSRTRLQMRLTPSPSPAASSSSLHHPPPHHHPSQHPAPGTANQASFIRSEYPFVEVSDDEYIQSQGRGPRRPHNREQRLVRRAVTQSAQQKTRLVQDLATPHDGPALSAVAAVAAAAAAAQGQGNPVLSLQNQKEALERETDRLIQTLGAAIASRGKAIFTGPLNSWGKNWLARNRSASSPGNHPGGGERAAVVAHGDGPKKGDSQGAKSHRPSTTTTGASSASFTSAPNGGGGAKGGVTATIALDSSETQCSSPPKVPPTSAPAKLVSADIPTFMMSPPDAHVPNLAVEETAASVELDPAFASLLGGDAMPLPTTSLDFFQKHQPPSPPPGGFRTSVGLHDNGHQHHYLHPSHRGSGDDHQVLDDGYMDEDILGQSMVAHALTTSFQEYMGDIPQGGGSRGRRRSSTSARGRRGLPTKRPLAPSRAPESTAALNFSALSMDGPDHSMLLEGAVDTPDDGDAVNDDVIPKGMETLASIKALDTWAAAAGPDSGHDDPEHGHDSLLDNPNRGHRGLPTTGGSAKKRVTISQEAVGPDGGDHVFPNLTTWLRNATPLVKVAHHFTSPGHSPPPSSSTAAHPPPSHSTGSQVGGYYDSAAAASSSSTTARERGPLHRRRIPGDKPYHSAPNSSRTNLGHTSTSHLNLSTSFGDSVLGSGSGSGAGAPRHRPVSTYERLIRWLMRFLSTLYRWFKFICFLVCGFALVLLEGPNGTFGKRYIS</sequence>
<accession>A0A4P9ZPF4</accession>
<reference evidence="5" key="1">
    <citation type="journal article" date="2018" name="Nat. Microbiol.">
        <title>Leveraging single-cell genomics to expand the fungal tree of life.</title>
        <authorList>
            <person name="Ahrendt S.R."/>
            <person name="Quandt C.A."/>
            <person name="Ciobanu D."/>
            <person name="Clum A."/>
            <person name="Salamov A."/>
            <person name="Andreopoulos B."/>
            <person name="Cheng J.F."/>
            <person name="Woyke T."/>
            <person name="Pelin A."/>
            <person name="Henrissat B."/>
            <person name="Reynolds N.K."/>
            <person name="Benny G.L."/>
            <person name="Smith M.E."/>
            <person name="James T.Y."/>
            <person name="Grigoriev I.V."/>
        </authorList>
    </citation>
    <scope>NUCLEOTIDE SEQUENCE [LARGE SCALE GENOMIC DNA]</scope>
    <source>
        <strain evidence="5">RSA 468</strain>
    </source>
</reference>
<feature type="compositionally biased region" description="Pro residues" evidence="2">
    <location>
        <begin position="881"/>
        <end position="896"/>
    </location>
</feature>
<feature type="region of interest" description="Disordered" evidence="2">
    <location>
        <begin position="489"/>
        <end position="553"/>
    </location>
</feature>
<name>A0A4P9ZPF4_9FUNG</name>
<dbReference type="PANTHER" id="PTHR45615:SF40">
    <property type="entry name" value="MYOSIN HEAVY CHAIN, NON-MUSCLE"/>
    <property type="match status" value="1"/>
</dbReference>
<protein>
    <submittedName>
        <fullName evidence="4">Uncharacterized protein</fullName>
    </submittedName>
</protein>
<feature type="region of interest" description="Disordered" evidence="2">
    <location>
        <begin position="801"/>
        <end position="839"/>
    </location>
</feature>
<evidence type="ECO:0000313" key="4">
    <source>
        <dbReference type="EMBL" id="RKP35115.1"/>
    </source>
</evidence>
<feature type="coiled-coil region" evidence="1">
    <location>
        <begin position="140"/>
        <end position="319"/>
    </location>
</feature>
<feature type="region of interest" description="Disordered" evidence="2">
    <location>
        <begin position="705"/>
        <end position="743"/>
    </location>
</feature>
<organism evidence="4 5">
    <name type="scientific">Dimargaris cristalligena</name>
    <dbReference type="NCBI Taxonomy" id="215637"/>
    <lineage>
        <taxon>Eukaryota</taxon>
        <taxon>Fungi</taxon>
        <taxon>Fungi incertae sedis</taxon>
        <taxon>Zoopagomycota</taxon>
        <taxon>Kickxellomycotina</taxon>
        <taxon>Dimargaritomycetes</taxon>
        <taxon>Dimargaritales</taxon>
        <taxon>Dimargaritaceae</taxon>
        <taxon>Dimargaris</taxon>
    </lineage>
</organism>
<feature type="compositionally biased region" description="Low complexity" evidence="2">
    <location>
        <begin position="909"/>
        <end position="919"/>
    </location>
</feature>
<feature type="region of interest" description="Disordered" evidence="2">
    <location>
        <begin position="322"/>
        <end position="355"/>
    </location>
</feature>
<evidence type="ECO:0000256" key="2">
    <source>
        <dbReference type="SAM" id="MobiDB-lite"/>
    </source>
</evidence>
<proteinExistence type="predicted"/>
<evidence type="ECO:0000256" key="3">
    <source>
        <dbReference type="SAM" id="Phobius"/>
    </source>
</evidence>
<keyword evidence="5" id="KW-1185">Reference proteome</keyword>
<evidence type="ECO:0000313" key="5">
    <source>
        <dbReference type="Proteomes" id="UP000268162"/>
    </source>
</evidence>
<dbReference type="GO" id="GO:0000146">
    <property type="term" value="F:microfilament motor activity"/>
    <property type="evidence" value="ECO:0007669"/>
    <property type="project" value="TreeGrafter"/>
</dbReference>
<feature type="compositionally biased region" description="Basic and acidic residues" evidence="2">
    <location>
        <begin position="920"/>
        <end position="937"/>
    </location>
</feature>
<keyword evidence="3" id="KW-1133">Transmembrane helix</keyword>
<feature type="compositionally biased region" description="Low complexity" evidence="2">
    <location>
        <begin position="528"/>
        <end position="542"/>
    </location>
</feature>
<dbReference type="AlphaFoldDB" id="A0A4P9ZPF4"/>
<keyword evidence="3" id="KW-0472">Membrane</keyword>
<feature type="region of interest" description="Disordered" evidence="2">
    <location>
        <begin position="1"/>
        <end position="25"/>
    </location>
</feature>
<dbReference type="PANTHER" id="PTHR45615">
    <property type="entry name" value="MYOSIN HEAVY CHAIN, NON-MUSCLE"/>
    <property type="match status" value="1"/>
</dbReference>
<feature type="region of interest" description="Disordered" evidence="2">
    <location>
        <begin position="79"/>
        <end position="119"/>
    </location>
</feature>
<dbReference type="GO" id="GO:0016460">
    <property type="term" value="C:myosin II complex"/>
    <property type="evidence" value="ECO:0007669"/>
    <property type="project" value="TreeGrafter"/>
</dbReference>
<dbReference type="GO" id="GO:0051015">
    <property type="term" value="F:actin filament binding"/>
    <property type="evidence" value="ECO:0007669"/>
    <property type="project" value="TreeGrafter"/>
</dbReference>
<dbReference type="GO" id="GO:0005737">
    <property type="term" value="C:cytoplasm"/>
    <property type="evidence" value="ECO:0007669"/>
    <property type="project" value="TreeGrafter"/>
</dbReference>